<proteinExistence type="predicted"/>
<dbReference type="EMBL" id="CACVAT010000439">
    <property type="protein sequence ID" value="CAA6827395.1"/>
    <property type="molecule type" value="Genomic_DNA"/>
</dbReference>
<evidence type="ECO:0000313" key="1">
    <source>
        <dbReference type="EMBL" id="CAA6827395.1"/>
    </source>
</evidence>
<gene>
    <name evidence="1" type="ORF">HELGO_WM19329</name>
</gene>
<accession>A0A6S6U6M1</accession>
<sequence length="43" mass="4829">MTSSGFLKQSNQDMLLVANTVDEALEQMQQYGVPIEGKWIGRD</sequence>
<protein>
    <submittedName>
        <fullName evidence="1">Uncharacterized protein</fullName>
    </submittedName>
</protein>
<reference evidence="1" key="1">
    <citation type="submission" date="2020-01" db="EMBL/GenBank/DDBJ databases">
        <authorList>
            <person name="Meier V. D."/>
            <person name="Meier V D."/>
        </authorList>
    </citation>
    <scope>NUCLEOTIDE SEQUENCE</scope>
    <source>
        <strain evidence="1">HLG_WM_MAG_09</strain>
    </source>
</reference>
<organism evidence="1">
    <name type="scientific">uncultured Thiotrichaceae bacterium</name>
    <dbReference type="NCBI Taxonomy" id="298394"/>
    <lineage>
        <taxon>Bacteria</taxon>
        <taxon>Pseudomonadati</taxon>
        <taxon>Pseudomonadota</taxon>
        <taxon>Gammaproteobacteria</taxon>
        <taxon>Thiotrichales</taxon>
        <taxon>Thiotrichaceae</taxon>
        <taxon>environmental samples</taxon>
    </lineage>
</organism>
<dbReference type="AlphaFoldDB" id="A0A6S6U6M1"/>
<name>A0A6S6U6M1_9GAMM</name>